<reference evidence="2" key="1">
    <citation type="submission" date="2020-11" db="EMBL/GenBank/DDBJ databases">
        <authorList>
            <consortium name="DOE Joint Genome Institute"/>
            <person name="Ahrendt S."/>
            <person name="Riley R."/>
            <person name="Andreopoulos W."/>
            <person name="Labutti K."/>
            <person name="Pangilinan J."/>
            <person name="Ruiz-Duenas F.J."/>
            <person name="Barrasa J.M."/>
            <person name="Sanchez-Garcia M."/>
            <person name="Camarero S."/>
            <person name="Miyauchi S."/>
            <person name="Serrano A."/>
            <person name="Linde D."/>
            <person name="Babiker R."/>
            <person name="Drula E."/>
            <person name="Ayuso-Fernandez I."/>
            <person name="Pacheco R."/>
            <person name="Padilla G."/>
            <person name="Ferreira P."/>
            <person name="Barriuso J."/>
            <person name="Kellner H."/>
            <person name="Castanera R."/>
            <person name="Alfaro M."/>
            <person name="Ramirez L."/>
            <person name="Pisabarro A.G."/>
            <person name="Kuo A."/>
            <person name="Tritt A."/>
            <person name="Lipzen A."/>
            <person name="He G."/>
            <person name="Yan M."/>
            <person name="Ng V."/>
            <person name="Cullen D."/>
            <person name="Martin F."/>
            <person name="Rosso M.-N."/>
            <person name="Henrissat B."/>
            <person name="Hibbett D."/>
            <person name="Martinez A.T."/>
            <person name="Grigoriev I.V."/>
        </authorList>
    </citation>
    <scope>NUCLEOTIDE SEQUENCE</scope>
    <source>
        <strain evidence="2">CIRM-BRFM 674</strain>
    </source>
</reference>
<name>A0A9P5ZAH9_9AGAR</name>
<evidence type="ECO:0000313" key="3">
    <source>
        <dbReference type="Proteomes" id="UP000807469"/>
    </source>
</evidence>
<evidence type="ECO:0000259" key="1">
    <source>
        <dbReference type="Pfam" id="PF20415"/>
    </source>
</evidence>
<accession>A0A9P5ZAH9</accession>
<gene>
    <name evidence="2" type="ORF">BDN70DRAFT_850949</name>
</gene>
<sequence>MSDPYVYTPRVTYRNSPYLAPYYTQQNSPFIPPMTLNASPFSTSAPLPPVDPTMMMASPQHSPFVPNIPFPSSDSALDDDDYIDRYPRPRTTSWTGGMVPANMHNTAWLNPRSRPQRKRSRSAGYFDQPQVVNINNGYWVSPGPGTPYSPYSQLPSQPPQMALHPYLDGHNFRGDIIFDLMAPHFAPMKLLGNNQTILITNEELSQVATNPPIYNIKILNDLLPSWPIDLTWNPDNRYSAVAPPLKLGDILSAIYNALHMCVSQTYWALLPHAQVYSATRTYTARCRSMGPMEPSVALQGVKRIDFLNGQRWFRGLVHTSDPNILKFNVA</sequence>
<keyword evidence="3" id="KW-1185">Reference proteome</keyword>
<dbReference type="InterPro" id="IPR046522">
    <property type="entry name" value="DUF6699"/>
</dbReference>
<protein>
    <recommendedName>
        <fullName evidence="1">DUF6699 domain-containing protein</fullName>
    </recommendedName>
</protein>
<dbReference type="AlphaFoldDB" id="A0A9P5ZAH9"/>
<proteinExistence type="predicted"/>
<dbReference type="EMBL" id="MU155149">
    <property type="protein sequence ID" value="KAF9483917.1"/>
    <property type="molecule type" value="Genomic_DNA"/>
</dbReference>
<feature type="domain" description="DUF6699" evidence="1">
    <location>
        <begin position="193"/>
        <end position="321"/>
    </location>
</feature>
<organism evidence="2 3">
    <name type="scientific">Pholiota conissans</name>
    <dbReference type="NCBI Taxonomy" id="109636"/>
    <lineage>
        <taxon>Eukaryota</taxon>
        <taxon>Fungi</taxon>
        <taxon>Dikarya</taxon>
        <taxon>Basidiomycota</taxon>
        <taxon>Agaricomycotina</taxon>
        <taxon>Agaricomycetes</taxon>
        <taxon>Agaricomycetidae</taxon>
        <taxon>Agaricales</taxon>
        <taxon>Agaricineae</taxon>
        <taxon>Strophariaceae</taxon>
        <taxon>Pholiota</taxon>
    </lineage>
</organism>
<comment type="caution">
    <text evidence="2">The sequence shown here is derived from an EMBL/GenBank/DDBJ whole genome shotgun (WGS) entry which is preliminary data.</text>
</comment>
<evidence type="ECO:0000313" key="2">
    <source>
        <dbReference type="EMBL" id="KAF9483917.1"/>
    </source>
</evidence>
<dbReference type="Pfam" id="PF20415">
    <property type="entry name" value="DUF6699"/>
    <property type="match status" value="1"/>
</dbReference>
<dbReference type="OrthoDB" id="3251728at2759"/>
<dbReference type="Proteomes" id="UP000807469">
    <property type="component" value="Unassembled WGS sequence"/>
</dbReference>